<dbReference type="Proteomes" id="UP000293433">
    <property type="component" value="Unassembled WGS sequence"/>
</dbReference>
<dbReference type="AlphaFoldDB" id="A0A4Q7L9V7"/>
<evidence type="ECO:0000313" key="3">
    <source>
        <dbReference type="Proteomes" id="UP000293433"/>
    </source>
</evidence>
<feature type="compositionally biased region" description="Basic and acidic residues" evidence="1">
    <location>
        <begin position="21"/>
        <end position="37"/>
    </location>
</feature>
<dbReference type="EMBL" id="SGWV01000013">
    <property type="protein sequence ID" value="RZS46887.1"/>
    <property type="molecule type" value="Genomic_DNA"/>
</dbReference>
<accession>A0A4Q7L9V7</accession>
<evidence type="ECO:0000313" key="2">
    <source>
        <dbReference type="EMBL" id="RZS46887.1"/>
    </source>
</evidence>
<protein>
    <submittedName>
        <fullName evidence="2">Uncharacterized protein</fullName>
    </submittedName>
</protein>
<gene>
    <name evidence="2" type="ORF">EV685_3919</name>
</gene>
<sequence length="58" mass="6812">MSPIAMKHLLRTEQPAPRRPLTPERPTDKGHKHESFDYGRVGFDLRSQALAQRMDRKR</sequence>
<reference evidence="2 3" key="1">
    <citation type="submission" date="2019-02" db="EMBL/GenBank/DDBJ databases">
        <title>Genomic Encyclopedia of Type Strains, Phase IV (KMG-IV): sequencing the most valuable type-strain genomes for metagenomic binning, comparative biology and taxonomic classification.</title>
        <authorList>
            <person name="Goeker M."/>
        </authorList>
    </citation>
    <scope>NUCLEOTIDE SEQUENCE [LARGE SCALE GENOMIC DNA]</scope>
    <source>
        <strain evidence="2 3">DSM 10617</strain>
    </source>
</reference>
<evidence type="ECO:0000256" key="1">
    <source>
        <dbReference type="SAM" id="MobiDB-lite"/>
    </source>
</evidence>
<feature type="region of interest" description="Disordered" evidence="1">
    <location>
        <begin position="1"/>
        <end position="44"/>
    </location>
</feature>
<name>A0A4Q7L9V7_9BURK</name>
<comment type="caution">
    <text evidence="2">The sequence shown here is derived from an EMBL/GenBank/DDBJ whole genome shotgun (WGS) entry which is preliminary data.</text>
</comment>
<keyword evidence="3" id="KW-1185">Reference proteome</keyword>
<organism evidence="2 3">
    <name type="scientific">Sphaerotilus mobilis</name>
    <dbReference type="NCBI Taxonomy" id="47994"/>
    <lineage>
        <taxon>Bacteria</taxon>
        <taxon>Pseudomonadati</taxon>
        <taxon>Pseudomonadota</taxon>
        <taxon>Betaproteobacteria</taxon>
        <taxon>Burkholderiales</taxon>
        <taxon>Sphaerotilaceae</taxon>
        <taxon>Sphaerotilus</taxon>
    </lineage>
</organism>
<proteinExistence type="predicted"/>